<accession>A0A431W621</accession>
<feature type="chain" id="PRO_5019117411" evidence="2">
    <location>
        <begin position="28"/>
        <end position="387"/>
    </location>
</feature>
<evidence type="ECO:0000313" key="3">
    <source>
        <dbReference type="EMBL" id="RTR30929.1"/>
    </source>
</evidence>
<feature type="compositionally biased region" description="Basic and acidic residues" evidence="1">
    <location>
        <begin position="343"/>
        <end position="355"/>
    </location>
</feature>
<evidence type="ECO:0000256" key="2">
    <source>
        <dbReference type="SAM" id="SignalP"/>
    </source>
</evidence>
<dbReference type="Proteomes" id="UP000277766">
    <property type="component" value="Unassembled WGS sequence"/>
</dbReference>
<protein>
    <submittedName>
        <fullName evidence="3">Tetratricopeptide repeat protein</fullName>
    </submittedName>
</protein>
<dbReference type="OrthoDB" id="74148at2"/>
<gene>
    <name evidence="3" type="ORF">EJ104_01400</name>
</gene>
<feature type="region of interest" description="Disordered" evidence="1">
    <location>
        <begin position="339"/>
        <end position="387"/>
    </location>
</feature>
<evidence type="ECO:0000256" key="1">
    <source>
        <dbReference type="SAM" id="MobiDB-lite"/>
    </source>
</evidence>
<feature type="compositionally biased region" description="Gly residues" evidence="1">
    <location>
        <begin position="377"/>
        <end position="387"/>
    </location>
</feature>
<feature type="compositionally biased region" description="Low complexity" evidence="1">
    <location>
        <begin position="363"/>
        <end position="376"/>
    </location>
</feature>
<name>A0A431W621_9DEIO</name>
<reference evidence="3 4" key="1">
    <citation type="submission" date="2018-12" db="EMBL/GenBank/DDBJ databases">
        <title>Deinococcus radiophilus ATCC 27603 genome sequencing and assembly.</title>
        <authorList>
            <person name="Maclea K.S."/>
            <person name="Maynard C.R."/>
        </authorList>
    </citation>
    <scope>NUCLEOTIDE SEQUENCE [LARGE SCALE GENOMIC DNA]</scope>
    <source>
        <strain evidence="3 4">ATCC 27603</strain>
    </source>
</reference>
<dbReference type="AlphaFoldDB" id="A0A431W621"/>
<proteinExistence type="predicted"/>
<dbReference type="InterPro" id="IPR011990">
    <property type="entry name" value="TPR-like_helical_dom_sf"/>
</dbReference>
<dbReference type="Pfam" id="PF13432">
    <property type="entry name" value="TPR_16"/>
    <property type="match status" value="2"/>
</dbReference>
<keyword evidence="4" id="KW-1185">Reference proteome</keyword>
<dbReference type="Gene3D" id="1.25.40.10">
    <property type="entry name" value="Tetratricopeptide repeat domain"/>
    <property type="match status" value="1"/>
</dbReference>
<organism evidence="3 4">
    <name type="scientific">Deinococcus radiophilus</name>
    <dbReference type="NCBI Taxonomy" id="32062"/>
    <lineage>
        <taxon>Bacteria</taxon>
        <taxon>Thermotogati</taxon>
        <taxon>Deinococcota</taxon>
        <taxon>Deinococci</taxon>
        <taxon>Deinococcales</taxon>
        <taxon>Deinococcaceae</taxon>
        <taxon>Deinococcus</taxon>
    </lineage>
</organism>
<dbReference type="SUPFAM" id="SSF48452">
    <property type="entry name" value="TPR-like"/>
    <property type="match status" value="1"/>
</dbReference>
<evidence type="ECO:0000313" key="4">
    <source>
        <dbReference type="Proteomes" id="UP000277766"/>
    </source>
</evidence>
<dbReference type="EMBL" id="RXPE01000001">
    <property type="protein sequence ID" value="RTR30929.1"/>
    <property type="molecule type" value="Genomic_DNA"/>
</dbReference>
<sequence>MHQAEVPFMRVLTCLLLLALLPTPAQASPQPTASHLLGAPLLTLLTPDEVLELMDSGQLDEAAAAARKAVKVRPDSARARVVLARILARQGRLEKARAMLAEAQALPQWEAEDLGVPYDSPKEIDRVMQRDPARAKGMIADVLLAEGDDPKAHYLLALAEVQLGNYGAAQQALDQARAVDSALDFAHPDTLARLEELLRERPGQTAPLATPGLTPPQPLPWWVWGGVGVGTGALGWWGMVALRRASAAARAERERALFDAEQTLSRQIEAAQLDARRSTDPAAERRVERLRNLEGELRGWSKAGWSGDDIRGHFGMMLAASQSDAAWAAHKAELARQAAEIAASREAERHAHSSSDEPSSFRSGAGDSWSSGSSGSDSGGNNGGSSW</sequence>
<feature type="signal peptide" evidence="2">
    <location>
        <begin position="1"/>
        <end position="27"/>
    </location>
</feature>
<keyword evidence="2" id="KW-0732">Signal</keyword>
<comment type="caution">
    <text evidence="3">The sequence shown here is derived from an EMBL/GenBank/DDBJ whole genome shotgun (WGS) entry which is preliminary data.</text>
</comment>